<feature type="domain" description="STAS" evidence="1">
    <location>
        <begin position="11"/>
        <end position="120"/>
    </location>
</feature>
<proteinExistence type="predicted"/>
<dbReference type="Gene3D" id="3.30.750.24">
    <property type="entry name" value="STAS domain"/>
    <property type="match status" value="1"/>
</dbReference>
<dbReference type="GeneID" id="300132954"/>
<protein>
    <submittedName>
        <fullName evidence="2">Sulfate transporter/antisigma-factor antagonist STAS family protein</fullName>
    </submittedName>
</protein>
<evidence type="ECO:0000313" key="2">
    <source>
        <dbReference type="EMBL" id="SUB23722.1"/>
    </source>
</evidence>
<dbReference type="PANTHER" id="PTHR35849">
    <property type="entry name" value="BLR2341 PROTEIN"/>
    <property type="match status" value="1"/>
</dbReference>
<evidence type="ECO:0000313" key="3">
    <source>
        <dbReference type="Proteomes" id="UP000255098"/>
    </source>
</evidence>
<dbReference type="InterPro" id="IPR052746">
    <property type="entry name" value="MlaB_ABC_Transporter"/>
</dbReference>
<dbReference type="PROSITE" id="PS50801">
    <property type="entry name" value="STAS"/>
    <property type="match status" value="1"/>
</dbReference>
<dbReference type="PANTHER" id="PTHR35849:SF1">
    <property type="entry name" value="INTERMEMBRANE PHOSPHOLIPID TRANSPORT SYSTEM BINDING PROTEIN MLAB"/>
    <property type="match status" value="1"/>
</dbReference>
<sequence>MHNTSGLAPSLTWAFEQNDDKITLRLTGALSRKTLLPLWEQRYSFLSTDKIAHQQLIWELADLTRIDSAGFALLCDFIHHCQKQAQTQIIQNAPEQFLTLADLFGLSKWIDPFLQHSGKN</sequence>
<gene>
    <name evidence="2" type="primary">mlaB</name>
    <name evidence="2" type="ORF">NCTC11297_00736</name>
</gene>
<organism evidence="2 3">
    <name type="scientific">Avibacterium avium</name>
    <name type="common">Pasteurella avium</name>
    <dbReference type="NCBI Taxonomy" id="751"/>
    <lineage>
        <taxon>Bacteria</taxon>
        <taxon>Pseudomonadati</taxon>
        <taxon>Pseudomonadota</taxon>
        <taxon>Gammaproteobacteria</taxon>
        <taxon>Pasteurellales</taxon>
        <taxon>Pasteurellaceae</taxon>
        <taxon>Avibacterium</taxon>
    </lineage>
</organism>
<dbReference type="EMBL" id="UGSP01000001">
    <property type="protein sequence ID" value="SUB23722.1"/>
    <property type="molecule type" value="Genomic_DNA"/>
</dbReference>
<evidence type="ECO:0000259" key="1">
    <source>
        <dbReference type="PROSITE" id="PS50801"/>
    </source>
</evidence>
<dbReference type="RefSeq" id="WP_103853263.1">
    <property type="nucleotide sequence ID" value="NZ_JBMMEG010000002.1"/>
</dbReference>
<keyword evidence="3" id="KW-1185">Reference proteome</keyword>
<accession>A0A379AQM3</accession>
<dbReference type="Pfam" id="PF01740">
    <property type="entry name" value="STAS"/>
    <property type="match status" value="1"/>
</dbReference>
<dbReference type="InterPro" id="IPR036513">
    <property type="entry name" value="STAS_dom_sf"/>
</dbReference>
<dbReference type="AlphaFoldDB" id="A0A379AQM3"/>
<name>A0A379AQM3_AVIAV</name>
<dbReference type="SUPFAM" id="SSF52091">
    <property type="entry name" value="SpoIIaa-like"/>
    <property type="match status" value="1"/>
</dbReference>
<dbReference type="InterPro" id="IPR002645">
    <property type="entry name" value="STAS_dom"/>
</dbReference>
<reference evidence="2 3" key="1">
    <citation type="submission" date="2018-06" db="EMBL/GenBank/DDBJ databases">
        <authorList>
            <consortium name="Pathogen Informatics"/>
            <person name="Doyle S."/>
        </authorList>
    </citation>
    <scope>NUCLEOTIDE SEQUENCE [LARGE SCALE GENOMIC DNA]</scope>
    <source>
        <strain evidence="3">NCTC 11297</strain>
    </source>
</reference>
<dbReference type="Proteomes" id="UP000255098">
    <property type="component" value="Unassembled WGS sequence"/>
</dbReference>